<feature type="chain" id="PRO_5032469001" evidence="1">
    <location>
        <begin position="24"/>
        <end position="147"/>
    </location>
</feature>
<gene>
    <name evidence="2" type="ORF">HHK36_033131</name>
</gene>
<dbReference type="AlphaFoldDB" id="A0A834Y4E5"/>
<proteinExistence type="predicted"/>
<evidence type="ECO:0000313" key="2">
    <source>
        <dbReference type="EMBL" id="KAF8364887.1"/>
    </source>
</evidence>
<organism evidence="2 3">
    <name type="scientific">Tetracentron sinense</name>
    <name type="common">Spur-leaf</name>
    <dbReference type="NCBI Taxonomy" id="13715"/>
    <lineage>
        <taxon>Eukaryota</taxon>
        <taxon>Viridiplantae</taxon>
        <taxon>Streptophyta</taxon>
        <taxon>Embryophyta</taxon>
        <taxon>Tracheophyta</taxon>
        <taxon>Spermatophyta</taxon>
        <taxon>Magnoliopsida</taxon>
        <taxon>Trochodendrales</taxon>
        <taxon>Trochodendraceae</taxon>
        <taxon>Tetracentron</taxon>
    </lineage>
</organism>
<evidence type="ECO:0000256" key="1">
    <source>
        <dbReference type="SAM" id="SignalP"/>
    </source>
</evidence>
<name>A0A834Y4E5_TETSI</name>
<dbReference type="EMBL" id="JABCRI010001155">
    <property type="protein sequence ID" value="KAF8364887.1"/>
    <property type="molecule type" value="Genomic_DNA"/>
</dbReference>
<comment type="caution">
    <text evidence="2">The sequence shown here is derived from an EMBL/GenBank/DDBJ whole genome shotgun (WGS) entry which is preliminary data.</text>
</comment>
<protein>
    <submittedName>
        <fullName evidence="2">Uncharacterized protein</fullName>
    </submittedName>
</protein>
<keyword evidence="1" id="KW-0732">Signal</keyword>
<dbReference type="Proteomes" id="UP000655225">
    <property type="component" value="Unassembled WGS sequence"/>
</dbReference>
<feature type="signal peptide" evidence="1">
    <location>
        <begin position="1"/>
        <end position="23"/>
    </location>
</feature>
<keyword evidence="3" id="KW-1185">Reference proteome</keyword>
<sequence length="147" mass="16291">MGRWWFNGLVLLGLVMLMTGIDGYPVENLVVRLPGQPKVDFRQFAVMRIEYRQNICFQGNNCIATQFLIHGSGEKPSLWCKIFGLEHGEFTCKFWGTQEGRLEELLEGDAEVVARSKVIGIGRSGVGIGGSAVQDDEGAGVRTEERV</sequence>
<evidence type="ECO:0000313" key="3">
    <source>
        <dbReference type="Proteomes" id="UP000655225"/>
    </source>
</evidence>
<reference evidence="2 3" key="1">
    <citation type="submission" date="2020-04" db="EMBL/GenBank/DDBJ databases">
        <title>Plant Genome Project.</title>
        <authorList>
            <person name="Zhang R.-G."/>
        </authorList>
    </citation>
    <scope>NUCLEOTIDE SEQUENCE [LARGE SCALE GENOMIC DNA]</scope>
    <source>
        <strain evidence="2">YNK0</strain>
        <tissue evidence="2">Leaf</tissue>
    </source>
</reference>
<accession>A0A834Y4E5</accession>